<feature type="region of interest" description="Disordered" evidence="1">
    <location>
        <begin position="56"/>
        <end position="83"/>
    </location>
</feature>
<proteinExistence type="predicted"/>
<organism evidence="2 3">
    <name type="scientific">Rhizobium wenxiniae</name>
    <dbReference type="NCBI Taxonomy" id="1737357"/>
    <lineage>
        <taxon>Bacteria</taxon>
        <taxon>Pseudomonadati</taxon>
        <taxon>Pseudomonadota</taxon>
        <taxon>Alphaproteobacteria</taxon>
        <taxon>Hyphomicrobiales</taxon>
        <taxon>Rhizobiaceae</taxon>
        <taxon>Rhizobium/Agrobacterium group</taxon>
        <taxon>Rhizobium</taxon>
    </lineage>
</organism>
<sequence>MIEHDNEWSRKSAEEHIADLLDAAKSGTVQTIVDFDGNFEIRFTAPLVKPVALELNPPAEAQAEPERSDEPQIPTDPAFPPSD</sequence>
<dbReference type="RefSeq" id="WP_183995073.1">
    <property type="nucleotide sequence ID" value="NZ_BMHW01000019.1"/>
</dbReference>
<evidence type="ECO:0000313" key="2">
    <source>
        <dbReference type="EMBL" id="MBB6164466.1"/>
    </source>
</evidence>
<name>A0A7W9Y9K9_9HYPH</name>
<evidence type="ECO:0000256" key="1">
    <source>
        <dbReference type="SAM" id="MobiDB-lite"/>
    </source>
</evidence>
<dbReference type="Proteomes" id="UP000547879">
    <property type="component" value="Unassembled WGS sequence"/>
</dbReference>
<accession>A0A7W9Y9K9</accession>
<dbReference type="AlphaFoldDB" id="A0A7W9Y9K9"/>
<comment type="caution">
    <text evidence="2">The sequence shown here is derived from an EMBL/GenBank/DDBJ whole genome shotgun (WGS) entry which is preliminary data.</text>
</comment>
<reference evidence="2 3" key="1">
    <citation type="submission" date="2020-08" db="EMBL/GenBank/DDBJ databases">
        <title>Genomic Encyclopedia of Type Strains, Phase IV (KMG-IV): sequencing the most valuable type-strain genomes for metagenomic binning, comparative biology and taxonomic classification.</title>
        <authorList>
            <person name="Goeker M."/>
        </authorList>
    </citation>
    <scope>NUCLEOTIDE SEQUENCE [LARGE SCALE GENOMIC DNA]</scope>
    <source>
        <strain evidence="2 3">DSM 100734</strain>
    </source>
</reference>
<evidence type="ECO:0000313" key="3">
    <source>
        <dbReference type="Proteomes" id="UP000547879"/>
    </source>
</evidence>
<protein>
    <submittedName>
        <fullName evidence="2">Uncharacterized protein</fullName>
    </submittedName>
</protein>
<gene>
    <name evidence="2" type="ORF">HNQ72_004311</name>
</gene>
<dbReference type="EMBL" id="JACHEG010000006">
    <property type="protein sequence ID" value="MBB6164466.1"/>
    <property type="molecule type" value="Genomic_DNA"/>
</dbReference>
<keyword evidence="3" id="KW-1185">Reference proteome</keyword>